<dbReference type="InterPro" id="IPR036259">
    <property type="entry name" value="MFS_trans_sf"/>
</dbReference>
<feature type="transmembrane region" description="Helical" evidence="1">
    <location>
        <begin position="146"/>
        <end position="164"/>
    </location>
</feature>
<keyword evidence="1" id="KW-0812">Transmembrane</keyword>
<sequence length="395" mass="40882">MFALLLKVLGTRRWLRYLVGALFLTSIGNGLTFVVVFGELLRLQVPPSSLALTFVLASAPGYLGSLAGERLLRRYSPFSLLAAGEISGCAGLVLPLAGALTGSVPWLMMSECVAAFCTGLTLPALSQVFKRGLSASELPAATTLETLAFASYVLFGVGVGAALSGAVPPVGMLAADAASFCLALGMLRQASVWFRGAARAPSPAARRLSSWRLLSARERRAVLLLPLLGVVGSPAMALLPALVATPPDGGRTAMALLFARSLGQLAGPLLLSVERFRRDDQDRFQILGSLALFVGAYMALPHAGPGGVAMGLVFLAHVFSNIVFALAIHALLSGFDEARVGAATAMAFRWQMAAGSAAALGAGWLADAVGAVMAQAVFGIGSLIFAWGVLRAVRA</sequence>
<organism evidence="2 3">
    <name type="scientific">Paludibacterium paludis</name>
    <dbReference type="NCBI Taxonomy" id="1225769"/>
    <lineage>
        <taxon>Bacteria</taxon>
        <taxon>Pseudomonadati</taxon>
        <taxon>Pseudomonadota</taxon>
        <taxon>Betaproteobacteria</taxon>
        <taxon>Neisseriales</taxon>
        <taxon>Chromobacteriaceae</taxon>
        <taxon>Paludibacterium</taxon>
    </lineage>
</organism>
<accession>A0A918NX22</accession>
<reference evidence="2" key="2">
    <citation type="submission" date="2020-09" db="EMBL/GenBank/DDBJ databases">
        <authorList>
            <person name="Sun Q."/>
            <person name="Kim S."/>
        </authorList>
    </citation>
    <scope>NUCLEOTIDE SEQUENCE</scope>
    <source>
        <strain evidence="2">KCTC 32182</strain>
    </source>
</reference>
<feature type="transmembrane region" description="Helical" evidence="1">
    <location>
        <begin position="14"/>
        <end position="37"/>
    </location>
</feature>
<feature type="transmembrane region" description="Helical" evidence="1">
    <location>
        <begin position="347"/>
        <end position="366"/>
    </location>
</feature>
<evidence type="ECO:0000256" key="1">
    <source>
        <dbReference type="SAM" id="Phobius"/>
    </source>
</evidence>
<keyword evidence="3" id="KW-1185">Reference proteome</keyword>
<dbReference type="AlphaFoldDB" id="A0A918NX22"/>
<feature type="transmembrane region" description="Helical" evidence="1">
    <location>
        <begin position="312"/>
        <end position="335"/>
    </location>
</feature>
<comment type="caution">
    <text evidence="2">The sequence shown here is derived from an EMBL/GenBank/DDBJ whole genome shotgun (WGS) entry which is preliminary data.</text>
</comment>
<feature type="transmembrane region" description="Helical" evidence="1">
    <location>
        <begin position="284"/>
        <end position="300"/>
    </location>
</feature>
<dbReference type="RefSeq" id="WP_189530046.1">
    <property type="nucleotide sequence ID" value="NZ_BMYX01000001.1"/>
</dbReference>
<evidence type="ECO:0008006" key="4">
    <source>
        <dbReference type="Google" id="ProtNLM"/>
    </source>
</evidence>
<evidence type="ECO:0000313" key="2">
    <source>
        <dbReference type="EMBL" id="GGY02743.1"/>
    </source>
</evidence>
<name>A0A918NX22_9NEIS</name>
<feature type="transmembrane region" description="Helical" evidence="1">
    <location>
        <begin position="80"/>
        <end position="100"/>
    </location>
</feature>
<protein>
    <recommendedName>
        <fullName evidence="4">MFS transporter</fullName>
    </recommendedName>
</protein>
<keyword evidence="1" id="KW-1133">Transmembrane helix</keyword>
<feature type="transmembrane region" description="Helical" evidence="1">
    <location>
        <begin position="221"/>
        <end position="241"/>
    </location>
</feature>
<gene>
    <name evidence="2" type="ORF">GCM10011289_01100</name>
</gene>
<dbReference type="EMBL" id="BMYX01000001">
    <property type="protein sequence ID" value="GGY02743.1"/>
    <property type="molecule type" value="Genomic_DNA"/>
</dbReference>
<feature type="transmembrane region" description="Helical" evidence="1">
    <location>
        <begin position="372"/>
        <end position="390"/>
    </location>
</feature>
<dbReference type="SUPFAM" id="SSF103473">
    <property type="entry name" value="MFS general substrate transporter"/>
    <property type="match status" value="1"/>
</dbReference>
<proteinExistence type="predicted"/>
<reference evidence="2" key="1">
    <citation type="journal article" date="2014" name="Int. J. Syst. Evol. Microbiol.">
        <title>Complete genome sequence of Corynebacterium casei LMG S-19264T (=DSM 44701T), isolated from a smear-ripened cheese.</title>
        <authorList>
            <consortium name="US DOE Joint Genome Institute (JGI-PGF)"/>
            <person name="Walter F."/>
            <person name="Albersmeier A."/>
            <person name="Kalinowski J."/>
            <person name="Ruckert C."/>
        </authorList>
    </citation>
    <scope>NUCLEOTIDE SEQUENCE</scope>
    <source>
        <strain evidence="2">KCTC 32182</strain>
    </source>
</reference>
<dbReference type="Proteomes" id="UP000645257">
    <property type="component" value="Unassembled WGS sequence"/>
</dbReference>
<evidence type="ECO:0000313" key="3">
    <source>
        <dbReference type="Proteomes" id="UP000645257"/>
    </source>
</evidence>
<feature type="transmembrane region" description="Helical" evidence="1">
    <location>
        <begin position="253"/>
        <end position="272"/>
    </location>
</feature>
<keyword evidence="1" id="KW-0472">Membrane</keyword>
<feature type="transmembrane region" description="Helical" evidence="1">
    <location>
        <begin position="49"/>
        <end position="68"/>
    </location>
</feature>